<feature type="transmembrane region" description="Helical" evidence="2">
    <location>
        <begin position="7"/>
        <end position="25"/>
    </location>
</feature>
<gene>
    <name evidence="3" type="ORF">Q0590_06745</name>
</gene>
<keyword evidence="4" id="KW-1185">Reference proteome</keyword>
<organism evidence="3 4">
    <name type="scientific">Rhodocytophaga aerolata</name>
    <dbReference type="NCBI Taxonomy" id="455078"/>
    <lineage>
        <taxon>Bacteria</taxon>
        <taxon>Pseudomonadati</taxon>
        <taxon>Bacteroidota</taxon>
        <taxon>Cytophagia</taxon>
        <taxon>Cytophagales</taxon>
        <taxon>Rhodocytophagaceae</taxon>
        <taxon>Rhodocytophaga</taxon>
    </lineage>
</organism>
<evidence type="ECO:0000256" key="1">
    <source>
        <dbReference type="SAM" id="MobiDB-lite"/>
    </source>
</evidence>
<dbReference type="PANTHER" id="PTHR30441">
    <property type="entry name" value="DUF748 DOMAIN-CONTAINING PROTEIN"/>
    <property type="match status" value="1"/>
</dbReference>
<feature type="compositionally biased region" description="Basic residues" evidence="1">
    <location>
        <begin position="838"/>
        <end position="847"/>
    </location>
</feature>
<name>A0ABT8R1H3_9BACT</name>
<evidence type="ECO:0000256" key="2">
    <source>
        <dbReference type="SAM" id="Phobius"/>
    </source>
</evidence>
<proteinExistence type="predicted"/>
<accession>A0ABT8R1H3</accession>
<dbReference type="PANTHER" id="PTHR30441:SF8">
    <property type="entry name" value="DUF748 DOMAIN-CONTAINING PROTEIN"/>
    <property type="match status" value="1"/>
</dbReference>
<dbReference type="Proteomes" id="UP001168528">
    <property type="component" value="Unassembled WGS sequence"/>
</dbReference>
<keyword evidence="2" id="KW-1133">Transmembrane helix</keyword>
<dbReference type="InterPro" id="IPR052894">
    <property type="entry name" value="AsmA-related"/>
</dbReference>
<keyword evidence="2" id="KW-0812">Transmembrane</keyword>
<comment type="caution">
    <text evidence="3">The sequence shown here is derived from an EMBL/GenBank/DDBJ whole genome shotgun (WGS) entry which is preliminary data.</text>
</comment>
<evidence type="ECO:0000313" key="4">
    <source>
        <dbReference type="Proteomes" id="UP001168528"/>
    </source>
</evidence>
<dbReference type="RefSeq" id="WP_302036739.1">
    <property type="nucleotide sequence ID" value="NZ_JAUKPO010000002.1"/>
</dbReference>
<sequence>MKLLIKIGIYVIAFLAFLLGVAYFITVTYKEEILAAVNKEFSDRMNGELRIKDLDYSILETFPNFSFTLVEPIITDTLYAVHKQPMFRAEKVFMQFSLTKLLRNELDIQAILVNNGSVSLYKTKDGYDSWRIFKTDSAYQESASEKKASLDFMLNRVRLNNVAVSYVDSTLHADSTLYKTLRFHLTRLQANIDTKPDGMALDINGPVIFDQLTFNPNKGSFMKDAKAEVAFDLFYNKNQKNLQINESKVKVNKQEYSLTGSLQAGKVPVLSLTFHTDGAHITDISPLLTSSIAEKIERFKISQPVKATAQIKTLLKKGNQPEVEILFSINKSAITYKDKTCTDVSLNGKFYSKVDSTSKEGKKEYIEVTDFFGRYEKLPIQASFIIDNLKYPDIDLKSTIRFALQEANHLLDESKMNFTKGTANINFHYKGKIHKVLDEDNKKLPGVLQGKATLKNASFAYLPRQFQFAGINGSVVFNQSHASIDSLHFKVNENPVKISGKINDLVPFALYKYDRINANLQMHSPSFDFGNFKSPGTLRKLGLLKENKSQQAGTNLKKAIGRKLEALIENIDCHLAFSIDEVKYKQFSANQIGGNLTLEDNSIGLENIALQNSGGTLHLNGAIRNISQPKGDFEIQAVIQDADVRKLLHSFENFKQTTIGEHNLMGELHANIAFSSAFDDSYNILPQSMQGNFEVQLTNGRLIDFEPLTKIGKIVFKQRDFTNIEFADIRNNFELQGQDLHISRMEIASSVLNLFVEGIFSFNKETDMVIQLPLSNLSLKEEKDLVPEKIGVNQDAGASVYLRARAATGQEKVKITYDPFKKGLKEIRNEAEPAQKPNTKKRSRRQR</sequence>
<feature type="region of interest" description="Disordered" evidence="1">
    <location>
        <begin position="826"/>
        <end position="847"/>
    </location>
</feature>
<dbReference type="EMBL" id="JAUKPO010000002">
    <property type="protein sequence ID" value="MDO1445942.1"/>
    <property type="molecule type" value="Genomic_DNA"/>
</dbReference>
<protein>
    <submittedName>
        <fullName evidence="3">AsmA-like C-terminal region-containing protein</fullName>
    </submittedName>
</protein>
<evidence type="ECO:0000313" key="3">
    <source>
        <dbReference type="EMBL" id="MDO1445942.1"/>
    </source>
</evidence>
<keyword evidence="2" id="KW-0472">Membrane</keyword>
<reference evidence="3" key="1">
    <citation type="submission" date="2023-07" db="EMBL/GenBank/DDBJ databases">
        <title>The genome sequence of Rhodocytophaga aerolata KACC 12507.</title>
        <authorList>
            <person name="Zhang X."/>
        </authorList>
    </citation>
    <scope>NUCLEOTIDE SEQUENCE</scope>
    <source>
        <strain evidence="3">KACC 12507</strain>
    </source>
</reference>